<dbReference type="AlphaFoldDB" id="A0A178LAX4"/>
<dbReference type="EMBL" id="LWCR01000038">
    <property type="protein sequence ID" value="OAN26286.1"/>
    <property type="molecule type" value="Genomic_DNA"/>
</dbReference>
<dbReference type="Proteomes" id="UP000078356">
    <property type="component" value="Unassembled WGS sequence"/>
</dbReference>
<name>A0A178LAX4_9PSED</name>
<proteinExistence type="predicted"/>
<evidence type="ECO:0000313" key="2">
    <source>
        <dbReference type="Proteomes" id="UP000078356"/>
    </source>
</evidence>
<sequence length="103" mass="11585">MATFLSPEFQSNWYALVGEVCEPTTRSVADSDYARAHALYRMVNTLLRRHGRKSGDCQRVLAKVLELPELAPDHLPWSLTATDLRAVVGRVVQEILDKAEVYA</sequence>
<organism evidence="1 2">
    <name type="scientific">Pseudomonas oryzihabitans</name>
    <dbReference type="NCBI Taxonomy" id="47885"/>
    <lineage>
        <taxon>Bacteria</taxon>
        <taxon>Pseudomonadati</taxon>
        <taxon>Pseudomonadota</taxon>
        <taxon>Gammaproteobacteria</taxon>
        <taxon>Pseudomonadales</taxon>
        <taxon>Pseudomonadaceae</taxon>
        <taxon>Pseudomonas</taxon>
    </lineage>
</organism>
<dbReference type="RefSeq" id="WP_064308886.1">
    <property type="nucleotide sequence ID" value="NZ_LWCR01000038.1"/>
</dbReference>
<evidence type="ECO:0000313" key="1">
    <source>
        <dbReference type="EMBL" id="OAN26286.1"/>
    </source>
</evidence>
<reference evidence="1 2" key="1">
    <citation type="submission" date="2016-04" db="EMBL/GenBank/DDBJ databases">
        <title>Draft Genome Sequences of Staphylococcus capitis Strain H36, S. capitis Strain H65, S. cohnii Strain H62, S. hominis Strain H69, Mycobacterium iranicum Strain H39, Plantibacter sp. Strain H53, Pseudomonas oryzihabitans Strain H72, and Microbacterium sp. Strain H83, isolated from residential settings.</title>
        <authorList>
            <person name="Lymperopoulou D."/>
            <person name="Adams R.I."/>
            <person name="Lindow S."/>
            <person name="Coil D.A."/>
            <person name="Jospin G."/>
            <person name="Eisen J.A."/>
        </authorList>
    </citation>
    <scope>NUCLEOTIDE SEQUENCE [LARGE SCALE GENOMIC DNA]</scope>
    <source>
        <strain evidence="1 2">H72</strain>
    </source>
</reference>
<accession>A0A178LAX4</accession>
<comment type="caution">
    <text evidence="1">The sequence shown here is derived from an EMBL/GenBank/DDBJ whole genome shotgun (WGS) entry which is preliminary data.</text>
</comment>
<gene>
    <name evidence="1" type="ORF">A4V15_23020</name>
</gene>
<protein>
    <submittedName>
        <fullName evidence="1">Uncharacterized protein</fullName>
    </submittedName>
</protein>